<keyword evidence="13 18" id="KW-0862">Zinc</keyword>
<evidence type="ECO:0000259" key="19">
    <source>
        <dbReference type="Pfam" id="PF01761"/>
    </source>
</evidence>
<dbReference type="AlphaFoldDB" id="A0A1C3RL03"/>
<dbReference type="Proteomes" id="UP000231658">
    <property type="component" value="Unassembled WGS sequence"/>
</dbReference>
<dbReference type="PANTHER" id="PTHR43622">
    <property type="entry name" value="3-DEHYDROQUINATE SYNTHASE"/>
    <property type="match status" value="1"/>
</dbReference>
<name>A0A1C3RL03_9PROT</name>
<comment type="similarity">
    <text evidence="6 18">Belongs to the sugar phosphate cyclases superfamily. Dehydroquinate synthase family.</text>
</comment>
<evidence type="ECO:0000256" key="4">
    <source>
        <dbReference type="ARBA" id="ARBA00004496"/>
    </source>
</evidence>
<dbReference type="SUPFAM" id="SSF56796">
    <property type="entry name" value="Dehydroquinate synthase-like"/>
    <property type="match status" value="1"/>
</dbReference>
<dbReference type="OrthoDB" id="9806583at2"/>
<proteinExistence type="inferred from homology"/>
<evidence type="ECO:0000256" key="8">
    <source>
        <dbReference type="ARBA" id="ARBA00017684"/>
    </source>
</evidence>
<dbReference type="Gene3D" id="3.40.50.1970">
    <property type="match status" value="1"/>
</dbReference>
<comment type="caution">
    <text evidence="18">Lacks conserved residue(s) required for the propagation of feature annotation.</text>
</comment>
<accession>A0A1C3RL03</accession>
<protein>
    <recommendedName>
        <fullName evidence="8 18">3-dehydroquinate synthase</fullName>
        <shortName evidence="18">DHQS</shortName>
        <ecNumber evidence="7 18">4.2.3.4</ecNumber>
    </recommendedName>
</protein>
<keyword evidence="15 18" id="KW-0057">Aromatic amino acid biosynthesis</keyword>
<feature type="binding site" evidence="18">
    <location>
        <position position="189"/>
    </location>
    <ligand>
        <name>Zn(2+)</name>
        <dbReference type="ChEBI" id="CHEBI:29105"/>
    </ligand>
</feature>
<feature type="domain" description="3-dehydroquinate synthase N-terminal" evidence="19">
    <location>
        <begin position="72"/>
        <end position="183"/>
    </location>
</feature>
<evidence type="ECO:0000313" key="21">
    <source>
        <dbReference type="EMBL" id="SCA57933.1"/>
    </source>
</evidence>
<keyword evidence="9 18" id="KW-0963">Cytoplasm</keyword>
<evidence type="ECO:0000256" key="6">
    <source>
        <dbReference type="ARBA" id="ARBA00005412"/>
    </source>
</evidence>
<dbReference type="InterPro" id="IPR016037">
    <property type="entry name" value="DHQ_synth_AroB"/>
</dbReference>
<dbReference type="HAMAP" id="MF_00110">
    <property type="entry name" value="DHQ_synthase"/>
    <property type="match status" value="1"/>
</dbReference>
<sequence>MTTQQNTLHVDLDERSYDIVCGPNVLEKAGELFAPLLKSKRVVIVSDSNVAPLYLDKLCGFLEDAGLSCESVVLPAGEATKSISNFEKLLEDILAMGIERGTSLVALGGGVIGDITGFAASALLRGIDFIQVPTTLLSQVDSSVGGKTGINAKAGKNLIGAFHQPRLVLIDTQSLNSLPKRELLAGYAEVVKYGLLGDAEFFAWLEENGQALIDGDQELRREAILKSCAAKANVVAQDEKEGGVRALLNLGHTFGHALEKECGYGGDLLHGEAVSIGMVMAFEFCAQQGLCAPEDGERLKKHLVSLGMPVDLSSLPCQDWTAELLMKHMMKDKKVKDGKVTFVLVRAIGEAYLSREVEDADLKTYLDDLLKRSKA</sequence>
<evidence type="ECO:0000256" key="10">
    <source>
        <dbReference type="ARBA" id="ARBA00022605"/>
    </source>
</evidence>
<dbReference type="PIRSF" id="PIRSF001455">
    <property type="entry name" value="DHQ_synth"/>
    <property type="match status" value="1"/>
</dbReference>
<comment type="catalytic activity">
    <reaction evidence="1 18">
        <text>7-phospho-2-dehydro-3-deoxy-D-arabino-heptonate = 3-dehydroquinate + phosphate</text>
        <dbReference type="Rhea" id="RHEA:21968"/>
        <dbReference type="ChEBI" id="CHEBI:32364"/>
        <dbReference type="ChEBI" id="CHEBI:43474"/>
        <dbReference type="ChEBI" id="CHEBI:58394"/>
        <dbReference type="EC" id="4.2.3.4"/>
    </reaction>
</comment>
<dbReference type="GO" id="GO:0003856">
    <property type="term" value="F:3-dehydroquinate synthase activity"/>
    <property type="evidence" value="ECO:0007669"/>
    <property type="project" value="UniProtKB-UniRule"/>
</dbReference>
<keyword evidence="12 18" id="KW-0547">Nucleotide-binding</keyword>
<evidence type="ECO:0000256" key="15">
    <source>
        <dbReference type="ARBA" id="ARBA00023141"/>
    </source>
</evidence>
<feature type="binding site" evidence="18">
    <location>
        <position position="270"/>
    </location>
    <ligand>
        <name>Zn(2+)</name>
        <dbReference type="ChEBI" id="CHEBI:29105"/>
    </ligand>
</feature>
<evidence type="ECO:0000256" key="9">
    <source>
        <dbReference type="ARBA" id="ARBA00022490"/>
    </source>
</evidence>
<evidence type="ECO:0000256" key="13">
    <source>
        <dbReference type="ARBA" id="ARBA00022833"/>
    </source>
</evidence>
<feature type="binding site" evidence="18">
    <location>
        <position position="147"/>
    </location>
    <ligand>
        <name>NAD(+)</name>
        <dbReference type="ChEBI" id="CHEBI:57540"/>
    </ligand>
</feature>
<dbReference type="GO" id="GO:0009073">
    <property type="term" value="P:aromatic amino acid family biosynthetic process"/>
    <property type="evidence" value="ECO:0007669"/>
    <property type="project" value="UniProtKB-KW"/>
</dbReference>
<dbReference type="STRING" id="1867952.MTBPR1_70205"/>
<dbReference type="InterPro" id="IPR030963">
    <property type="entry name" value="DHQ_synth_fam"/>
</dbReference>
<evidence type="ECO:0000256" key="2">
    <source>
        <dbReference type="ARBA" id="ARBA00001911"/>
    </source>
</evidence>
<keyword evidence="10 18" id="KW-0028">Amino-acid biosynthesis</keyword>
<dbReference type="Gene3D" id="1.20.1090.10">
    <property type="entry name" value="Dehydroquinate synthase-like - alpha domain"/>
    <property type="match status" value="1"/>
</dbReference>
<evidence type="ECO:0000256" key="7">
    <source>
        <dbReference type="ARBA" id="ARBA00013031"/>
    </source>
</evidence>
<feature type="binding site" evidence="18">
    <location>
        <position position="252"/>
    </location>
    <ligand>
        <name>Zn(2+)</name>
        <dbReference type="ChEBI" id="CHEBI:29105"/>
    </ligand>
</feature>
<feature type="binding site" evidence="18">
    <location>
        <begin position="134"/>
        <end position="135"/>
    </location>
    <ligand>
        <name>NAD(+)</name>
        <dbReference type="ChEBI" id="CHEBI:57540"/>
    </ligand>
</feature>
<evidence type="ECO:0000256" key="11">
    <source>
        <dbReference type="ARBA" id="ARBA00022723"/>
    </source>
</evidence>
<keyword evidence="17 18" id="KW-0170">Cobalt</keyword>
<feature type="binding site" evidence="18">
    <location>
        <position position="156"/>
    </location>
    <ligand>
        <name>NAD(+)</name>
        <dbReference type="ChEBI" id="CHEBI:57540"/>
    </ligand>
</feature>
<keyword evidence="11 18" id="KW-0479">Metal-binding</keyword>
<organism evidence="21 22">
    <name type="scientific">Candidatus Terasakiella magnetica</name>
    <dbReference type="NCBI Taxonomy" id="1867952"/>
    <lineage>
        <taxon>Bacteria</taxon>
        <taxon>Pseudomonadati</taxon>
        <taxon>Pseudomonadota</taxon>
        <taxon>Alphaproteobacteria</taxon>
        <taxon>Rhodospirillales</taxon>
        <taxon>Terasakiellaceae</taxon>
        <taxon>Terasakiella</taxon>
    </lineage>
</organism>
<evidence type="ECO:0000256" key="3">
    <source>
        <dbReference type="ARBA" id="ARBA00003485"/>
    </source>
</evidence>
<evidence type="ECO:0000256" key="12">
    <source>
        <dbReference type="ARBA" id="ARBA00022741"/>
    </source>
</evidence>
<reference evidence="21 22" key="1">
    <citation type="submission" date="2016-07" db="EMBL/GenBank/DDBJ databases">
        <authorList>
            <person name="Lefevre C.T."/>
        </authorList>
    </citation>
    <scope>NUCLEOTIDE SEQUENCE [LARGE SCALE GENOMIC DNA]</scope>
    <source>
        <strain evidence="21">PR1</strain>
    </source>
</reference>
<dbReference type="InterPro" id="IPR056179">
    <property type="entry name" value="DHQS_C"/>
</dbReference>
<evidence type="ECO:0000259" key="20">
    <source>
        <dbReference type="Pfam" id="PF24621"/>
    </source>
</evidence>
<dbReference type="EC" id="4.2.3.4" evidence="7 18"/>
<dbReference type="GO" id="GO:0000166">
    <property type="term" value="F:nucleotide binding"/>
    <property type="evidence" value="ECO:0007669"/>
    <property type="project" value="UniProtKB-KW"/>
</dbReference>
<dbReference type="GO" id="GO:0046872">
    <property type="term" value="F:metal ion binding"/>
    <property type="evidence" value="ECO:0007669"/>
    <property type="project" value="UniProtKB-KW"/>
</dbReference>
<comment type="function">
    <text evidence="3 18">Catalyzes the conversion of 3-deoxy-D-arabino-heptulosonate 7-phosphate (DAHP) to dehydroquinate (DHQ).</text>
</comment>
<evidence type="ECO:0000256" key="18">
    <source>
        <dbReference type="HAMAP-Rule" id="MF_00110"/>
    </source>
</evidence>
<evidence type="ECO:0000256" key="1">
    <source>
        <dbReference type="ARBA" id="ARBA00001393"/>
    </source>
</evidence>
<keyword evidence="22" id="KW-1185">Reference proteome</keyword>
<dbReference type="InterPro" id="IPR030960">
    <property type="entry name" value="DHQS/DOIS_N"/>
</dbReference>
<dbReference type="Pfam" id="PF24621">
    <property type="entry name" value="DHQS_C"/>
    <property type="match status" value="1"/>
</dbReference>
<keyword evidence="16 18" id="KW-0456">Lyase</keyword>
<comment type="cofactor">
    <cofactor evidence="18">
        <name>Co(2+)</name>
        <dbReference type="ChEBI" id="CHEBI:48828"/>
    </cofactor>
    <cofactor evidence="18">
        <name>Zn(2+)</name>
        <dbReference type="ChEBI" id="CHEBI:29105"/>
    </cofactor>
    <text evidence="18">Binds 1 divalent metal cation per subunit. Can use either Co(2+) or Zn(2+).</text>
</comment>
<evidence type="ECO:0000256" key="16">
    <source>
        <dbReference type="ARBA" id="ARBA00023239"/>
    </source>
</evidence>
<dbReference type="EMBL" id="FLYE01000046">
    <property type="protein sequence ID" value="SCA57933.1"/>
    <property type="molecule type" value="Genomic_DNA"/>
</dbReference>
<dbReference type="PANTHER" id="PTHR43622:SF7">
    <property type="entry name" value="3-DEHYDROQUINATE SYNTHASE, CHLOROPLASTIC"/>
    <property type="match status" value="1"/>
</dbReference>
<comment type="pathway">
    <text evidence="5 18">Metabolic intermediate biosynthesis; chorismate biosynthesis; chorismate from D-erythrose 4-phosphate and phosphoenolpyruvate: step 2/7.</text>
</comment>
<evidence type="ECO:0000313" key="22">
    <source>
        <dbReference type="Proteomes" id="UP000231658"/>
    </source>
</evidence>
<dbReference type="CDD" id="cd08195">
    <property type="entry name" value="DHQS"/>
    <property type="match status" value="1"/>
</dbReference>
<dbReference type="GO" id="GO:0008652">
    <property type="term" value="P:amino acid biosynthetic process"/>
    <property type="evidence" value="ECO:0007669"/>
    <property type="project" value="UniProtKB-KW"/>
</dbReference>
<dbReference type="FunFam" id="3.40.50.1970:FF:000001">
    <property type="entry name" value="3-dehydroquinate synthase"/>
    <property type="match status" value="1"/>
</dbReference>
<comment type="cofactor">
    <cofactor evidence="2 18">
        <name>NAD(+)</name>
        <dbReference type="ChEBI" id="CHEBI:57540"/>
    </cofactor>
</comment>
<dbReference type="GO" id="GO:0005737">
    <property type="term" value="C:cytoplasm"/>
    <property type="evidence" value="ECO:0007669"/>
    <property type="project" value="UniProtKB-SubCell"/>
</dbReference>
<evidence type="ECO:0000256" key="17">
    <source>
        <dbReference type="ARBA" id="ARBA00023285"/>
    </source>
</evidence>
<keyword evidence="14 18" id="KW-0520">NAD</keyword>
<comment type="subcellular location">
    <subcellularLocation>
        <location evidence="4 18">Cytoplasm</location>
    </subcellularLocation>
</comment>
<gene>
    <name evidence="18 21" type="primary">aroB</name>
    <name evidence="21" type="ORF">MTBPR1_70205</name>
</gene>
<evidence type="ECO:0000256" key="5">
    <source>
        <dbReference type="ARBA" id="ARBA00004661"/>
    </source>
</evidence>
<dbReference type="Pfam" id="PF01761">
    <property type="entry name" value="DHQ_synthase"/>
    <property type="match status" value="1"/>
</dbReference>
<feature type="binding site" evidence="18">
    <location>
        <begin position="110"/>
        <end position="114"/>
    </location>
    <ligand>
        <name>NAD(+)</name>
        <dbReference type="ChEBI" id="CHEBI:57540"/>
    </ligand>
</feature>
<dbReference type="InterPro" id="IPR050071">
    <property type="entry name" value="Dehydroquinate_synthase"/>
</dbReference>
<evidence type="ECO:0000256" key="14">
    <source>
        <dbReference type="ARBA" id="ARBA00023027"/>
    </source>
</evidence>
<dbReference type="GO" id="GO:0009423">
    <property type="term" value="P:chorismate biosynthetic process"/>
    <property type="evidence" value="ECO:0007669"/>
    <property type="project" value="UniProtKB-UniRule"/>
</dbReference>
<feature type="domain" description="3-dehydroquinate synthase C-terminal" evidence="20">
    <location>
        <begin position="186"/>
        <end position="335"/>
    </location>
</feature>
<dbReference type="NCBIfam" id="TIGR01357">
    <property type="entry name" value="aroB"/>
    <property type="match status" value="1"/>
</dbReference>
<dbReference type="UniPathway" id="UPA00053">
    <property type="reaction ID" value="UER00085"/>
</dbReference>
<dbReference type="RefSeq" id="WP_069189926.1">
    <property type="nucleotide sequence ID" value="NZ_FLYE01000046.1"/>
</dbReference>